<dbReference type="GO" id="GO:0016020">
    <property type="term" value="C:membrane"/>
    <property type="evidence" value="ECO:0007669"/>
    <property type="project" value="TreeGrafter"/>
</dbReference>
<dbReference type="GO" id="GO:0016787">
    <property type="term" value="F:hydrolase activity"/>
    <property type="evidence" value="ECO:0007669"/>
    <property type="project" value="UniProtKB-KW"/>
</dbReference>
<sequence length="228" mass="26571">MKKYGINFKLNKVSSSEITNVFIHGLNGSLFQWEYFLNINKNYLVVDLPSHGFSDDITNFNFKKYTLKIEKLIKTLNLRDINLIGHSLGGALALNLTNSKYINIRNVILINSCHIMRINPAINYKSFDDKILKNKEYTIQKKLKNDINMSKVCIGEKPIYFEVDNFSNECKYILIYSKNDRIISRRKIKNLESILQNCISYELIGSNHYSHLEEANKVKSILEKHKIL</sequence>
<dbReference type="Gene3D" id="3.40.50.1820">
    <property type="entry name" value="alpha/beta hydrolase"/>
    <property type="match status" value="1"/>
</dbReference>
<dbReference type="InterPro" id="IPR029058">
    <property type="entry name" value="AB_hydrolase_fold"/>
</dbReference>
<keyword evidence="4" id="KW-1185">Reference proteome</keyword>
<keyword evidence="3" id="KW-0456">Lyase</keyword>
<dbReference type="GO" id="GO:0070205">
    <property type="term" value="F:2-succinyl-6-hydroxy-2,4-cyclohexadiene-1-carboxylate synthase activity"/>
    <property type="evidence" value="ECO:0007669"/>
    <property type="project" value="UniProtKB-EC"/>
</dbReference>
<dbReference type="Proteomes" id="UP000255425">
    <property type="component" value="Unassembled WGS sequence"/>
</dbReference>
<dbReference type="EMBL" id="UHDZ01000002">
    <property type="protein sequence ID" value="SUN32855.1"/>
    <property type="molecule type" value="Genomic_DNA"/>
</dbReference>
<dbReference type="InterPro" id="IPR000073">
    <property type="entry name" value="AB_hydrolase_1"/>
</dbReference>
<accession>A0A380JC90</accession>
<dbReference type="PANTHER" id="PTHR43798">
    <property type="entry name" value="MONOACYLGLYCEROL LIPASE"/>
    <property type="match status" value="1"/>
</dbReference>
<evidence type="ECO:0000313" key="4">
    <source>
        <dbReference type="Proteomes" id="UP000255425"/>
    </source>
</evidence>
<gene>
    <name evidence="3" type="primary">menH_2</name>
    <name evidence="3" type="ORF">NCTC11807_02758</name>
</gene>
<feature type="domain" description="AB hydrolase-1" evidence="2">
    <location>
        <begin position="21"/>
        <end position="140"/>
    </location>
</feature>
<name>A0A380JC90_9STAP</name>
<dbReference type="InterPro" id="IPR050266">
    <property type="entry name" value="AB_hydrolase_sf"/>
</dbReference>
<proteinExistence type="inferred from homology"/>
<evidence type="ECO:0000313" key="3">
    <source>
        <dbReference type="EMBL" id="SUN32855.1"/>
    </source>
</evidence>
<keyword evidence="3" id="KW-0378">Hydrolase</keyword>
<reference evidence="3 4" key="1">
    <citation type="submission" date="2018-06" db="EMBL/GenBank/DDBJ databases">
        <authorList>
            <consortium name="Pathogen Informatics"/>
            <person name="Doyle S."/>
        </authorList>
    </citation>
    <scope>NUCLEOTIDE SEQUENCE [LARGE SCALE GENOMIC DNA]</scope>
    <source>
        <strain evidence="3 4">NCTC11807</strain>
    </source>
</reference>
<dbReference type="PANTHER" id="PTHR43798:SF33">
    <property type="entry name" value="HYDROLASE, PUTATIVE (AFU_ORTHOLOGUE AFUA_2G14860)-RELATED"/>
    <property type="match status" value="1"/>
</dbReference>
<dbReference type="SUPFAM" id="SSF53474">
    <property type="entry name" value="alpha/beta-Hydrolases"/>
    <property type="match status" value="1"/>
</dbReference>
<dbReference type="RefSeq" id="WP_115314156.1">
    <property type="nucleotide sequence ID" value="NZ_CP068030.1"/>
</dbReference>
<evidence type="ECO:0000256" key="1">
    <source>
        <dbReference type="ARBA" id="ARBA00008645"/>
    </source>
</evidence>
<comment type="similarity">
    <text evidence="1">Belongs to the AB hydrolase superfamily.</text>
</comment>
<dbReference type="AlphaFoldDB" id="A0A380JC90"/>
<dbReference type="EC" id="4.2.99.20" evidence="3"/>
<dbReference type="Pfam" id="PF00561">
    <property type="entry name" value="Abhydrolase_1"/>
    <property type="match status" value="1"/>
</dbReference>
<evidence type="ECO:0000259" key="2">
    <source>
        <dbReference type="Pfam" id="PF00561"/>
    </source>
</evidence>
<protein>
    <submittedName>
        <fullName evidence="3">Hydrolase</fullName>
        <ecNumber evidence="3">4.2.99.20</ecNumber>
    </submittedName>
</protein>
<organism evidence="3 4">
    <name type="scientific">Staphylococcus saccharolyticus</name>
    <dbReference type="NCBI Taxonomy" id="33028"/>
    <lineage>
        <taxon>Bacteria</taxon>
        <taxon>Bacillati</taxon>
        <taxon>Bacillota</taxon>
        <taxon>Bacilli</taxon>
        <taxon>Bacillales</taxon>
        <taxon>Staphylococcaceae</taxon>
        <taxon>Staphylococcus</taxon>
    </lineage>
</organism>